<comment type="caution">
    <text evidence="2">The sequence shown here is derived from an EMBL/GenBank/DDBJ whole genome shotgun (WGS) entry which is preliminary data.</text>
</comment>
<dbReference type="AlphaFoldDB" id="A0A2D6M005"/>
<proteinExistence type="predicted"/>
<protein>
    <submittedName>
        <fullName evidence="2">Uncharacterized protein</fullName>
    </submittedName>
</protein>
<evidence type="ECO:0000256" key="1">
    <source>
        <dbReference type="SAM" id="Phobius"/>
    </source>
</evidence>
<organism evidence="2 3">
    <name type="scientific">Candidatus Iainarchaeum sp</name>
    <dbReference type="NCBI Taxonomy" id="3101447"/>
    <lineage>
        <taxon>Archaea</taxon>
        <taxon>Candidatus Iainarchaeota</taxon>
        <taxon>Candidatus Iainarchaeia</taxon>
        <taxon>Candidatus Iainarchaeales</taxon>
        <taxon>Candidatus Iainarchaeaceae</taxon>
        <taxon>Candidatus Iainarchaeum</taxon>
    </lineage>
</organism>
<evidence type="ECO:0000313" key="3">
    <source>
        <dbReference type="Proteomes" id="UP000226592"/>
    </source>
</evidence>
<accession>A0A2D6M005</accession>
<reference evidence="3" key="1">
    <citation type="submission" date="2017-09" db="EMBL/GenBank/DDBJ databases">
        <title>The Reconstruction of 2,631 Draft Metagenome-Assembled Genomes from the Global Oceans.</title>
        <authorList>
            <person name="Tully B.J."/>
            <person name="Graham E.D."/>
            <person name="Heidelberg J.F."/>
        </authorList>
    </citation>
    <scope>NUCLEOTIDE SEQUENCE [LARGE SCALE GENOMIC DNA]</scope>
</reference>
<feature type="transmembrane region" description="Helical" evidence="1">
    <location>
        <begin position="127"/>
        <end position="145"/>
    </location>
</feature>
<dbReference type="Proteomes" id="UP000226592">
    <property type="component" value="Unassembled WGS sequence"/>
</dbReference>
<keyword evidence="1" id="KW-1133">Transmembrane helix</keyword>
<evidence type="ECO:0000313" key="2">
    <source>
        <dbReference type="EMBL" id="MAG21729.1"/>
    </source>
</evidence>
<gene>
    <name evidence="2" type="ORF">CL943_00290</name>
</gene>
<keyword evidence="1" id="KW-0472">Membrane</keyword>
<dbReference type="EMBL" id="NZBU01000001">
    <property type="protein sequence ID" value="MAG21729.1"/>
    <property type="molecule type" value="Genomic_DNA"/>
</dbReference>
<keyword evidence="1" id="KW-0812">Transmembrane</keyword>
<sequence length="148" mass="15510">MNVLGAACTLSWAGGGCTAKRSDTTTCSLFYGEAGLGASFVNCIIDPITGNRPICAQGVTACTPLCDVVRSKTTSNCKALATGTCPNYYKTGATEYVCSLTPGSKSCTTNAKCVPEFAGIYFPEMQFSTGIIALLVAIALSMWLFKKR</sequence>
<name>A0A2D6M005_9ARCH</name>